<comment type="caution">
    <text evidence="15">The sequence shown here is derived from an EMBL/GenBank/DDBJ whole genome shotgun (WGS) entry which is preliminary data.</text>
</comment>
<evidence type="ECO:0000256" key="3">
    <source>
        <dbReference type="ARBA" id="ARBA00008307"/>
    </source>
</evidence>
<dbReference type="InterPro" id="IPR046906">
    <property type="entry name" value="Mab-21_HhH/H2TH-like"/>
</dbReference>
<keyword evidence="12" id="KW-0175">Coiled coil</keyword>
<evidence type="ECO:0000256" key="5">
    <source>
        <dbReference type="ARBA" id="ARBA00022695"/>
    </source>
</evidence>
<evidence type="ECO:0000256" key="12">
    <source>
        <dbReference type="SAM" id="Coils"/>
    </source>
</evidence>
<sequence length="316" mass="37393">MDDNSKRYDNLENTLQRIHEKYISLSDKEMKRNNVILKKVLNHMVQEMQEKSKLFKSLFREIFFGGSYYDGLKVGSPNEYDIDLLLRFPDTAKPVVETSEKPGYVRVYLQDSIDFETLCEEGKKRYVNNEKVIKWIQSVVQLVLNDFEYSDSWYMINPICGEDLKMKTTRAGPAFTLHLRGTIDTNPVDMDIDLVTCFKFGADMWPNGFKENPCSEAYLGDFFVVPKPPKVDSYKGRYWRLSFQQQERNLIIGKERFKSAIRFLKKMRTVLDHKKISSYYIKTVALWETEEKHDWDSYSLSYTFMLVTYLCYYVVM</sequence>
<evidence type="ECO:0000256" key="2">
    <source>
        <dbReference type="ARBA" id="ARBA00001946"/>
    </source>
</evidence>
<feature type="domain" description="Mab-21-like nucleotidyltransferase" evidence="13">
    <location>
        <begin position="68"/>
        <end position="251"/>
    </location>
</feature>
<evidence type="ECO:0000256" key="9">
    <source>
        <dbReference type="ARBA" id="ARBA00022842"/>
    </source>
</evidence>
<keyword evidence="9" id="KW-0460">Magnesium</keyword>
<comment type="similarity">
    <text evidence="3">Belongs to the mab-21 family.</text>
</comment>
<feature type="domain" description="Mab-21-like HhH/H2TH-like" evidence="14">
    <location>
        <begin position="258"/>
        <end position="305"/>
    </location>
</feature>
<feature type="coiled-coil region" evidence="12">
    <location>
        <begin position="1"/>
        <end position="28"/>
    </location>
</feature>
<dbReference type="Pfam" id="PF03281">
    <property type="entry name" value="Mab-21"/>
    <property type="match status" value="1"/>
</dbReference>
<gene>
    <name evidence="15" type="ORF">NQ317_013951</name>
</gene>
<keyword evidence="7" id="KW-0547">Nucleotide-binding</keyword>
<keyword evidence="16" id="KW-1185">Reference proteome</keyword>
<evidence type="ECO:0000313" key="16">
    <source>
        <dbReference type="Proteomes" id="UP001162164"/>
    </source>
</evidence>
<evidence type="ECO:0000256" key="11">
    <source>
        <dbReference type="ARBA" id="ARBA00023211"/>
    </source>
</evidence>
<accession>A0ABQ9JWF7</accession>
<evidence type="ECO:0000256" key="7">
    <source>
        <dbReference type="ARBA" id="ARBA00022741"/>
    </source>
</evidence>
<evidence type="ECO:0000313" key="15">
    <source>
        <dbReference type="EMBL" id="KAJ8982166.1"/>
    </source>
</evidence>
<keyword evidence="5" id="KW-0548">Nucleotidyltransferase</keyword>
<reference evidence="15" key="1">
    <citation type="journal article" date="2023" name="Insect Mol. Biol.">
        <title>Genome sequencing provides insights into the evolution of gene families encoding plant cell wall-degrading enzymes in longhorned beetles.</title>
        <authorList>
            <person name="Shin N.R."/>
            <person name="Okamura Y."/>
            <person name="Kirsch R."/>
            <person name="Pauchet Y."/>
        </authorList>
    </citation>
    <scope>NUCLEOTIDE SEQUENCE</scope>
    <source>
        <strain evidence="15">MMC_N1</strain>
    </source>
</reference>
<dbReference type="Gene3D" id="3.30.460.90">
    <property type="match status" value="1"/>
</dbReference>
<keyword evidence="8" id="KW-0067">ATP-binding</keyword>
<evidence type="ECO:0000256" key="6">
    <source>
        <dbReference type="ARBA" id="ARBA00022723"/>
    </source>
</evidence>
<dbReference type="SMART" id="SM01265">
    <property type="entry name" value="Mab-21"/>
    <property type="match status" value="1"/>
</dbReference>
<evidence type="ECO:0000256" key="8">
    <source>
        <dbReference type="ARBA" id="ARBA00022840"/>
    </source>
</evidence>
<protein>
    <recommendedName>
        <fullName evidence="17">Mab-21-like nucleotidyltransferase domain-containing protein</fullName>
    </recommendedName>
</protein>
<keyword evidence="6" id="KW-0479">Metal-binding</keyword>
<dbReference type="Gene3D" id="1.10.1410.40">
    <property type="match status" value="1"/>
</dbReference>
<comment type="cofactor">
    <cofactor evidence="1">
        <name>Mn(2+)</name>
        <dbReference type="ChEBI" id="CHEBI:29035"/>
    </cofactor>
</comment>
<dbReference type="InterPro" id="IPR046903">
    <property type="entry name" value="Mab-21-like_nuc_Trfase"/>
</dbReference>
<keyword evidence="4" id="KW-0808">Transferase</keyword>
<evidence type="ECO:0000256" key="4">
    <source>
        <dbReference type="ARBA" id="ARBA00022679"/>
    </source>
</evidence>
<evidence type="ECO:0008006" key="17">
    <source>
        <dbReference type="Google" id="ProtNLM"/>
    </source>
</evidence>
<dbReference type="EMBL" id="JAPWTJ010000141">
    <property type="protein sequence ID" value="KAJ8982166.1"/>
    <property type="molecule type" value="Genomic_DNA"/>
</dbReference>
<dbReference type="PANTHER" id="PTHR10656:SF42">
    <property type="entry name" value="CYCLIC GMP-AMP SYNTHASE-LIKE PROTEIN-RELATED"/>
    <property type="match status" value="1"/>
</dbReference>
<evidence type="ECO:0000256" key="1">
    <source>
        <dbReference type="ARBA" id="ARBA00001936"/>
    </source>
</evidence>
<keyword evidence="10" id="KW-0342">GTP-binding</keyword>
<dbReference type="InterPro" id="IPR024810">
    <property type="entry name" value="MAB21L/cGLR"/>
</dbReference>
<dbReference type="Pfam" id="PF20266">
    <property type="entry name" value="Mab-21_C"/>
    <property type="match status" value="1"/>
</dbReference>
<evidence type="ECO:0000259" key="14">
    <source>
        <dbReference type="Pfam" id="PF20266"/>
    </source>
</evidence>
<evidence type="ECO:0000259" key="13">
    <source>
        <dbReference type="Pfam" id="PF03281"/>
    </source>
</evidence>
<comment type="cofactor">
    <cofactor evidence="2">
        <name>Mg(2+)</name>
        <dbReference type="ChEBI" id="CHEBI:18420"/>
    </cofactor>
</comment>
<keyword evidence="11" id="KW-0464">Manganese</keyword>
<dbReference type="PANTHER" id="PTHR10656">
    <property type="entry name" value="CELL FATE DETERMINING PROTEIN MAB21-RELATED"/>
    <property type="match status" value="1"/>
</dbReference>
<evidence type="ECO:0000256" key="10">
    <source>
        <dbReference type="ARBA" id="ARBA00023134"/>
    </source>
</evidence>
<organism evidence="15 16">
    <name type="scientific">Molorchus minor</name>
    <dbReference type="NCBI Taxonomy" id="1323400"/>
    <lineage>
        <taxon>Eukaryota</taxon>
        <taxon>Metazoa</taxon>
        <taxon>Ecdysozoa</taxon>
        <taxon>Arthropoda</taxon>
        <taxon>Hexapoda</taxon>
        <taxon>Insecta</taxon>
        <taxon>Pterygota</taxon>
        <taxon>Neoptera</taxon>
        <taxon>Endopterygota</taxon>
        <taxon>Coleoptera</taxon>
        <taxon>Polyphaga</taxon>
        <taxon>Cucujiformia</taxon>
        <taxon>Chrysomeloidea</taxon>
        <taxon>Cerambycidae</taxon>
        <taxon>Lamiinae</taxon>
        <taxon>Monochamini</taxon>
        <taxon>Molorchus</taxon>
    </lineage>
</organism>
<name>A0ABQ9JWF7_9CUCU</name>
<dbReference type="Proteomes" id="UP001162164">
    <property type="component" value="Unassembled WGS sequence"/>
</dbReference>
<proteinExistence type="inferred from homology"/>